<proteinExistence type="predicted"/>
<dbReference type="Gene3D" id="3.30.700.20">
    <property type="entry name" value="Hypothetical protein ph0010, domain 1"/>
    <property type="match status" value="1"/>
</dbReference>
<dbReference type="InterPro" id="IPR002733">
    <property type="entry name" value="AMMECR1_domain"/>
</dbReference>
<feature type="domain" description="AMMECR1" evidence="2">
    <location>
        <begin position="77"/>
        <end position="286"/>
    </location>
</feature>
<gene>
    <name evidence="3" type="ORF">BD289DRAFT_403411</name>
</gene>
<reference evidence="3 4" key="1">
    <citation type="journal article" date="2018" name="Mycol. Prog.">
        <title>Coniella lustricola, a new species from submerged detritus.</title>
        <authorList>
            <person name="Raudabaugh D.B."/>
            <person name="Iturriaga T."/>
            <person name="Carver A."/>
            <person name="Mondo S."/>
            <person name="Pangilinan J."/>
            <person name="Lipzen A."/>
            <person name="He G."/>
            <person name="Amirebrahimi M."/>
            <person name="Grigoriev I.V."/>
            <person name="Miller A.N."/>
        </authorList>
    </citation>
    <scope>NUCLEOTIDE SEQUENCE [LARGE SCALE GENOMIC DNA]</scope>
    <source>
        <strain evidence="3 4">B22-T-1</strain>
    </source>
</reference>
<dbReference type="Pfam" id="PF01871">
    <property type="entry name" value="AMMECR1"/>
    <property type="match status" value="1"/>
</dbReference>
<dbReference type="PANTHER" id="PTHR13016">
    <property type="entry name" value="AMMECR1 HOMOLOG"/>
    <property type="match status" value="1"/>
</dbReference>
<feature type="region of interest" description="Disordered" evidence="1">
    <location>
        <begin position="61"/>
        <end position="109"/>
    </location>
</feature>
<dbReference type="InParanoid" id="A0A2T3AHK1"/>
<feature type="region of interest" description="Disordered" evidence="1">
    <location>
        <begin position="293"/>
        <end position="325"/>
    </location>
</feature>
<sequence length="325" mass="36139">MATPEHCLYCFETLSAKLETRKPLSLQQVQKLHAAYLASLTTTVTTGKQAKQIPALRRLVGNSSAGSGSSSTDSLHSGSSSSTSLSDNTAATSVSSSSSATATPAISSTSRERVADPYARYPLFVTWDKRHGSSPSSPWHLRGCIGTFSASEPLHSTLSEYALISALHDTRFSRVSLSELTSLRCCVTLLTNFEECSDVDDWVVGEHGIRISFVWQGRRYGSTYLPSVAPEQGWNKEQTMVSLMRKAGWEGKRSSWREVAQKSGMRVERYRGDKEEVEHAEFVAWREWVKENWKGSDEEDDDEDDDVNEVEDDDDDDDVDEDEDE</sequence>
<dbReference type="NCBIfam" id="TIGR00296">
    <property type="entry name" value="TIGR00296 family protein"/>
    <property type="match status" value="1"/>
</dbReference>
<dbReference type="EMBL" id="KZ678388">
    <property type="protein sequence ID" value="PSR97765.1"/>
    <property type="molecule type" value="Genomic_DNA"/>
</dbReference>
<name>A0A2T3AHK1_9PEZI</name>
<feature type="compositionally biased region" description="Acidic residues" evidence="1">
    <location>
        <begin position="297"/>
        <end position="325"/>
    </location>
</feature>
<organism evidence="3 4">
    <name type="scientific">Coniella lustricola</name>
    <dbReference type="NCBI Taxonomy" id="2025994"/>
    <lineage>
        <taxon>Eukaryota</taxon>
        <taxon>Fungi</taxon>
        <taxon>Dikarya</taxon>
        <taxon>Ascomycota</taxon>
        <taxon>Pezizomycotina</taxon>
        <taxon>Sordariomycetes</taxon>
        <taxon>Sordariomycetidae</taxon>
        <taxon>Diaporthales</taxon>
        <taxon>Schizoparmaceae</taxon>
        <taxon>Coniella</taxon>
    </lineage>
</organism>
<evidence type="ECO:0000313" key="4">
    <source>
        <dbReference type="Proteomes" id="UP000241462"/>
    </source>
</evidence>
<evidence type="ECO:0000259" key="2">
    <source>
        <dbReference type="PROSITE" id="PS51112"/>
    </source>
</evidence>
<dbReference type="PANTHER" id="PTHR13016:SF0">
    <property type="entry name" value="AMME SYNDROME CANDIDATE GENE 1 PROTEIN"/>
    <property type="match status" value="1"/>
</dbReference>
<dbReference type="InterPro" id="IPR036071">
    <property type="entry name" value="AMMECR1_dom_sf"/>
</dbReference>
<accession>A0A2T3AHK1</accession>
<dbReference type="Proteomes" id="UP000241462">
    <property type="component" value="Unassembled WGS sequence"/>
</dbReference>
<dbReference type="InterPro" id="IPR023473">
    <property type="entry name" value="AMMECR1"/>
</dbReference>
<dbReference type="SUPFAM" id="SSF143447">
    <property type="entry name" value="AMMECR1-like"/>
    <property type="match status" value="1"/>
</dbReference>
<evidence type="ECO:0000256" key="1">
    <source>
        <dbReference type="SAM" id="MobiDB-lite"/>
    </source>
</evidence>
<dbReference type="OrthoDB" id="24630at2759"/>
<dbReference type="PROSITE" id="PS51112">
    <property type="entry name" value="AMMECR1"/>
    <property type="match status" value="1"/>
</dbReference>
<dbReference type="AlphaFoldDB" id="A0A2T3AHK1"/>
<dbReference type="STRING" id="2025994.A0A2T3AHK1"/>
<evidence type="ECO:0000313" key="3">
    <source>
        <dbReference type="EMBL" id="PSR97765.1"/>
    </source>
</evidence>
<keyword evidence="4" id="KW-1185">Reference proteome</keyword>
<dbReference type="InterPro" id="IPR027485">
    <property type="entry name" value="AMMECR1_N"/>
</dbReference>
<protein>
    <submittedName>
        <fullName evidence="3">AMMECR1 domain-containing protein</fullName>
    </submittedName>
</protein>